<reference evidence="4" key="1">
    <citation type="submission" date="2013-07" db="EMBL/GenBank/DDBJ databases">
        <title>The genome of Eucalyptus grandis.</title>
        <authorList>
            <person name="Schmutz J."/>
            <person name="Hayes R."/>
            <person name="Myburg A."/>
            <person name="Tuskan G."/>
            <person name="Grattapaglia D."/>
            <person name="Rokhsar D.S."/>
        </authorList>
    </citation>
    <scope>NUCLEOTIDE SEQUENCE</scope>
    <source>
        <tissue evidence="4">Leaf extractions</tissue>
    </source>
</reference>
<dbReference type="InterPro" id="IPR032675">
    <property type="entry name" value="LRR_dom_sf"/>
</dbReference>
<feature type="domain" description="Leucine-rich repeat-containing N-terminal plant-type" evidence="3">
    <location>
        <begin position="5"/>
        <end position="45"/>
    </location>
</feature>
<evidence type="ECO:0000313" key="4">
    <source>
        <dbReference type="EMBL" id="KCW82914.1"/>
    </source>
</evidence>
<keyword evidence="2" id="KW-0677">Repeat</keyword>
<dbReference type="Gramene" id="KCW82914">
    <property type="protein sequence ID" value="KCW82914"/>
    <property type="gene ID" value="EUGRSUZ_C04280"/>
</dbReference>
<dbReference type="InterPro" id="IPR013210">
    <property type="entry name" value="LRR_N_plant-typ"/>
</dbReference>
<dbReference type="InParanoid" id="A0A059CXI1"/>
<evidence type="ECO:0000256" key="2">
    <source>
        <dbReference type="ARBA" id="ARBA00022737"/>
    </source>
</evidence>
<name>A0A059CXI1_EUCGR</name>
<dbReference type="Pfam" id="PF08263">
    <property type="entry name" value="LRRNT_2"/>
    <property type="match status" value="1"/>
</dbReference>
<dbReference type="EMBL" id="KK198755">
    <property type="protein sequence ID" value="KCW82914.1"/>
    <property type="molecule type" value="Genomic_DNA"/>
</dbReference>
<evidence type="ECO:0000256" key="1">
    <source>
        <dbReference type="ARBA" id="ARBA00022614"/>
    </source>
</evidence>
<keyword evidence="1" id="KW-0433">Leucine-rich repeat</keyword>
<sequence>MGCLKEERNALLVIEATFNHLNGSYLPSWREGNGDCCYWEGVVCDNTTSRATQLYLNSTRRGKFGVRKWEAPWPWVIRASFFLPL</sequence>
<organism evidence="4">
    <name type="scientific">Eucalyptus grandis</name>
    <name type="common">Flooded gum</name>
    <dbReference type="NCBI Taxonomy" id="71139"/>
    <lineage>
        <taxon>Eukaryota</taxon>
        <taxon>Viridiplantae</taxon>
        <taxon>Streptophyta</taxon>
        <taxon>Embryophyta</taxon>
        <taxon>Tracheophyta</taxon>
        <taxon>Spermatophyta</taxon>
        <taxon>Magnoliopsida</taxon>
        <taxon>eudicotyledons</taxon>
        <taxon>Gunneridae</taxon>
        <taxon>Pentapetalae</taxon>
        <taxon>rosids</taxon>
        <taxon>malvids</taxon>
        <taxon>Myrtales</taxon>
        <taxon>Myrtaceae</taxon>
        <taxon>Myrtoideae</taxon>
        <taxon>Eucalypteae</taxon>
        <taxon>Eucalyptus</taxon>
    </lineage>
</organism>
<proteinExistence type="predicted"/>
<protein>
    <recommendedName>
        <fullName evidence="3">Leucine-rich repeat-containing N-terminal plant-type domain-containing protein</fullName>
    </recommendedName>
</protein>
<dbReference type="Gene3D" id="3.80.10.10">
    <property type="entry name" value="Ribonuclease Inhibitor"/>
    <property type="match status" value="1"/>
</dbReference>
<dbReference type="AlphaFoldDB" id="A0A059CXI1"/>
<accession>A0A059CXI1</accession>
<evidence type="ECO:0000259" key="3">
    <source>
        <dbReference type="Pfam" id="PF08263"/>
    </source>
</evidence>
<gene>
    <name evidence="4" type="ORF">EUGRSUZ_C04280</name>
</gene>